<accession>A0A3M8CU13</accession>
<dbReference type="AlphaFoldDB" id="A0A3M8CU13"/>
<evidence type="ECO:0000313" key="2">
    <source>
        <dbReference type="Proteomes" id="UP000271031"/>
    </source>
</evidence>
<keyword evidence="2" id="KW-1185">Reference proteome</keyword>
<dbReference type="OrthoDB" id="4986073at2"/>
<dbReference type="RefSeq" id="WP_122921508.1">
    <property type="nucleotide sequence ID" value="NZ_RHHQ01000029.1"/>
</dbReference>
<dbReference type="InterPro" id="IPR043128">
    <property type="entry name" value="Rev_trsase/Diguanyl_cyclase"/>
</dbReference>
<proteinExistence type="predicted"/>
<dbReference type="EMBL" id="RHHQ01000029">
    <property type="protein sequence ID" value="RNB79183.1"/>
    <property type="molecule type" value="Genomic_DNA"/>
</dbReference>
<evidence type="ECO:0000313" key="1">
    <source>
        <dbReference type="EMBL" id="RNB79183.1"/>
    </source>
</evidence>
<name>A0A3M8CU13_9BACL</name>
<protein>
    <recommendedName>
        <fullName evidence="3">Transcriptional regulator</fullName>
    </recommendedName>
</protein>
<sequence length="434" mass="49135">MYRIGVVGPAPSVGRILDVANEFEHEIEFVSFIYEDAKEVNQIVQEHQPFMDGWFFSGPVPYMIAQKVLNSQANCIYCPFTGANLYRCFLQMSFDHKQVVHNVSVDMVYTELIDLQESMNELGIPAEETHLITYDDQYDPEAIAESHLQLWHAGKTQGAFTTLHSVERLLRSEGMPVYRVLMTKMEIRQTMKMVIEQAKSSYFKDTQIGVEIIEIEGFDEIAERSHARYHLQHLELKIRQSLLRLCEKVDGSLMESGNGRYKIFSSRGAIEREIAMLRSTVHELSLEAEVPVAVGIGFGDTAYSAESHARKAIQHAKGKEEMNIVIVQEDGAIIESVGEKEELAYMARSVDPDLLAKLNKANVSIKTYNKIEALVQRMGWHTFTSSDVASQLAMTVRNVQRIMGSLSEIGLAYTKGEELQSSRGRPKKIYSLRP</sequence>
<dbReference type="Proteomes" id="UP000271031">
    <property type="component" value="Unassembled WGS sequence"/>
</dbReference>
<reference evidence="1 2" key="1">
    <citation type="submission" date="2018-10" db="EMBL/GenBank/DDBJ databases">
        <title>Phylogenomics of Brevibacillus.</title>
        <authorList>
            <person name="Dunlap C."/>
        </authorList>
    </citation>
    <scope>NUCLEOTIDE SEQUENCE [LARGE SCALE GENOMIC DNA]</scope>
    <source>
        <strain evidence="1 2">JCM 15716</strain>
    </source>
</reference>
<organism evidence="1 2">
    <name type="scientific">Brevibacillus fluminis</name>
    <dbReference type="NCBI Taxonomy" id="511487"/>
    <lineage>
        <taxon>Bacteria</taxon>
        <taxon>Bacillati</taxon>
        <taxon>Bacillota</taxon>
        <taxon>Bacilli</taxon>
        <taxon>Bacillales</taxon>
        <taxon>Paenibacillaceae</taxon>
        <taxon>Brevibacillus</taxon>
    </lineage>
</organism>
<dbReference type="Gene3D" id="3.30.70.270">
    <property type="match status" value="1"/>
</dbReference>
<evidence type="ECO:0008006" key="3">
    <source>
        <dbReference type="Google" id="ProtNLM"/>
    </source>
</evidence>
<gene>
    <name evidence="1" type="ORF">EDM56_29540</name>
</gene>
<comment type="caution">
    <text evidence="1">The sequence shown here is derived from an EMBL/GenBank/DDBJ whole genome shotgun (WGS) entry which is preliminary data.</text>
</comment>